<name>A0A4U5JAA3_9EURY</name>
<dbReference type="AlphaFoldDB" id="A0A4U5JAA3"/>
<proteinExistence type="predicted"/>
<dbReference type="RefSeq" id="WP_137276741.1">
    <property type="nucleotide sequence ID" value="NZ_QKNX01000003.1"/>
</dbReference>
<evidence type="ECO:0000313" key="3">
    <source>
        <dbReference type="EMBL" id="TKR25734.1"/>
    </source>
</evidence>
<reference evidence="3 4" key="1">
    <citation type="submission" date="2019-04" db="EMBL/GenBank/DDBJ databases">
        <title>Natronomonas sp. F20-122 a newhaloarchaeon isolated from a saline saltern of Isla Bacuta, Huelva, Spain.</title>
        <authorList>
            <person name="Duran-Viseras A."/>
            <person name="Sanchez-Porro C."/>
            <person name="Ventosa A."/>
        </authorList>
    </citation>
    <scope>NUCLEOTIDE SEQUENCE [LARGE SCALE GENOMIC DNA]</scope>
    <source>
        <strain evidence="3 4">F20-122</strain>
    </source>
</reference>
<dbReference type="EMBL" id="QKNX01000003">
    <property type="protein sequence ID" value="TKR25734.1"/>
    <property type="molecule type" value="Genomic_DNA"/>
</dbReference>
<evidence type="ECO:0008006" key="5">
    <source>
        <dbReference type="Google" id="ProtNLM"/>
    </source>
</evidence>
<evidence type="ECO:0000256" key="2">
    <source>
        <dbReference type="SAM" id="Phobius"/>
    </source>
</evidence>
<keyword evidence="2" id="KW-0812">Transmembrane</keyword>
<keyword evidence="4" id="KW-1185">Reference proteome</keyword>
<keyword evidence="2" id="KW-1133">Transmembrane helix</keyword>
<evidence type="ECO:0000256" key="1">
    <source>
        <dbReference type="SAM" id="MobiDB-lite"/>
    </source>
</evidence>
<sequence length="393" mass="42494">MSTGSRRLRALLDAQFPIVVAVLVVLVVGSGGLTYVTYASPPTTTEERPGSSWETTGAFEHSATVTEDTAAYPAGTTLEDRSVYFTEVTPWLNGTYAFEYEASDGGELNTTVRVQLVLRGVEQTRENTTVVWETSEPLETSRDGALSPRGAIEVPFAINMNETANRTDRIEEQLGDPPGQAEVEIRVVVEMVGRVNGREVEASREHALPISLEEGVYRLDDPGELTDRSEAMRTVTVERSPGPLRSFGSPALLAVSLAALGGLVVARGRGELALTPTERELLAYEDDRTDLDEWISTMQLPKEAFDRPRAAATSLSSLVDFAIDTNNSVIEDPNEEAYYVLHDGYLYTYRPATPGDGRPETEGVDADGTEPGEGGAPSEPDDGPDPEVPPADE</sequence>
<organism evidence="3 4">
    <name type="scientific">Natronomonas salsuginis</name>
    <dbReference type="NCBI Taxonomy" id="2217661"/>
    <lineage>
        <taxon>Archaea</taxon>
        <taxon>Methanobacteriati</taxon>
        <taxon>Methanobacteriota</taxon>
        <taxon>Stenosarchaea group</taxon>
        <taxon>Halobacteria</taxon>
        <taxon>Halobacteriales</taxon>
        <taxon>Natronomonadaceae</taxon>
        <taxon>Natronomonas</taxon>
    </lineage>
</organism>
<dbReference type="Pfam" id="PF17231">
    <property type="entry name" value="DUF5305"/>
    <property type="match status" value="1"/>
</dbReference>
<keyword evidence="2" id="KW-0472">Membrane</keyword>
<comment type="caution">
    <text evidence="3">The sequence shown here is derived from an EMBL/GenBank/DDBJ whole genome shotgun (WGS) entry which is preliminary data.</text>
</comment>
<dbReference type="OrthoDB" id="270764at2157"/>
<evidence type="ECO:0000313" key="4">
    <source>
        <dbReference type="Proteomes" id="UP000308037"/>
    </source>
</evidence>
<feature type="transmembrane region" description="Helical" evidence="2">
    <location>
        <begin position="16"/>
        <end position="38"/>
    </location>
</feature>
<dbReference type="InterPro" id="IPR035185">
    <property type="entry name" value="DUF5305"/>
</dbReference>
<gene>
    <name evidence="3" type="ORF">DM868_10025</name>
</gene>
<feature type="region of interest" description="Disordered" evidence="1">
    <location>
        <begin position="351"/>
        <end position="393"/>
    </location>
</feature>
<protein>
    <recommendedName>
        <fullName evidence="5">DUF5305 domain-containing protein</fullName>
    </recommendedName>
</protein>
<accession>A0A4U5JAA3</accession>
<feature type="compositionally biased region" description="Acidic residues" evidence="1">
    <location>
        <begin position="379"/>
        <end position="393"/>
    </location>
</feature>
<dbReference type="Proteomes" id="UP000308037">
    <property type="component" value="Unassembled WGS sequence"/>
</dbReference>